<dbReference type="Pfam" id="PF02464">
    <property type="entry name" value="CinA"/>
    <property type="match status" value="1"/>
</dbReference>
<proteinExistence type="predicted"/>
<dbReference type="eggNOG" id="COG1546">
    <property type="taxonomic scope" value="Bacteria"/>
</dbReference>
<dbReference type="Gene3D" id="3.90.950.20">
    <property type="entry name" value="CinA-like"/>
    <property type="match status" value="1"/>
</dbReference>
<evidence type="ECO:0000313" key="3">
    <source>
        <dbReference type="Proteomes" id="UP000027725"/>
    </source>
</evidence>
<dbReference type="SUPFAM" id="SSF142433">
    <property type="entry name" value="CinA-like"/>
    <property type="match status" value="1"/>
</dbReference>
<reference evidence="2 3" key="1">
    <citation type="submission" date="2014-03" db="EMBL/GenBank/DDBJ databases">
        <title>The draft genome sequence of Thioclava dalianensis DLFJ1-1.</title>
        <authorList>
            <person name="Lai Q."/>
            <person name="Shao Z."/>
        </authorList>
    </citation>
    <scope>NUCLEOTIDE SEQUENCE [LARGE SCALE GENOMIC DNA]</scope>
    <source>
        <strain evidence="2 3">DLFJ1-1</strain>
    </source>
</reference>
<comment type="caution">
    <text evidence="2">The sequence shown here is derived from an EMBL/GenBank/DDBJ whole genome shotgun (WGS) entry which is preliminary data.</text>
</comment>
<dbReference type="RefSeq" id="WP_038060892.1">
    <property type="nucleotide sequence ID" value="NZ_FOVB01000005.1"/>
</dbReference>
<sequence>MGARAVLDACKARGVMLATAESCTGGMVAAALTEIAGSSAVVERGFVTYSNAAKMEMLGVRAATLEAHGAVSEPVAREMADGALARSRAQIAVSITGIAGPGGSDHKPEGRVCFGLARESTPTRVETVEFGALGRDKVRQAACAHALALLLSAAQA</sequence>
<name>A0A074TMZ6_9RHOB</name>
<evidence type="ECO:0000259" key="1">
    <source>
        <dbReference type="Pfam" id="PF02464"/>
    </source>
</evidence>
<evidence type="ECO:0000313" key="2">
    <source>
        <dbReference type="EMBL" id="KEP71545.1"/>
    </source>
</evidence>
<dbReference type="STRING" id="1185766.SAMN05216224_105267"/>
<dbReference type="InterPro" id="IPR008136">
    <property type="entry name" value="CinA_C"/>
</dbReference>
<protein>
    <submittedName>
        <fullName evidence="2">Damage-inducible protein CinA</fullName>
    </submittedName>
</protein>
<dbReference type="OrthoDB" id="9801454at2"/>
<dbReference type="Proteomes" id="UP000027725">
    <property type="component" value="Unassembled WGS sequence"/>
</dbReference>
<dbReference type="NCBIfam" id="TIGR00199">
    <property type="entry name" value="PncC_domain"/>
    <property type="match status" value="1"/>
</dbReference>
<gene>
    <name evidence="2" type="ORF">DL1_00585</name>
</gene>
<keyword evidence="3" id="KW-1185">Reference proteome</keyword>
<dbReference type="AlphaFoldDB" id="A0A074TMZ6"/>
<accession>A0A074TMZ6</accession>
<dbReference type="EMBL" id="JHEH01000001">
    <property type="protein sequence ID" value="KEP71545.1"/>
    <property type="molecule type" value="Genomic_DNA"/>
</dbReference>
<organism evidence="2 3">
    <name type="scientific">Thioclava dalianensis</name>
    <dbReference type="NCBI Taxonomy" id="1185766"/>
    <lineage>
        <taxon>Bacteria</taxon>
        <taxon>Pseudomonadati</taxon>
        <taxon>Pseudomonadota</taxon>
        <taxon>Alphaproteobacteria</taxon>
        <taxon>Rhodobacterales</taxon>
        <taxon>Paracoccaceae</taxon>
        <taxon>Thioclava</taxon>
    </lineage>
</organism>
<feature type="domain" description="CinA C-terminal" evidence="1">
    <location>
        <begin position="4"/>
        <end position="152"/>
    </location>
</feature>
<dbReference type="InterPro" id="IPR036653">
    <property type="entry name" value="CinA-like_C"/>
</dbReference>